<evidence type="ECO:0000256" key="2">
    <source>
        <dbReference type="SAM" id="SignalP"/>
    </source>
</evidence>
<proteinExistence type="predicted"/>
<keyword evidence="2" id="KW-0732">Signal</keyword>
<dbReference type="SUPFAM" id="SSF52266">
    <property type="entry name" value="SGNH hydrolase"/>
    <property type="match status" value="1"/>
</dbReference>
<dbReference type="Gene3D" id="3.40.50.1110">
    <property type="entry name" value="SGNH hydrolase"/>
    <property type="match status" value="1"/>
</dbReference>
<name>A0ABY6Z1V9_9BACL</name>
<dbReference type="CDD" id="cd00229">
    <property type="entry name" value="SGNH_hydrolase"/>
    <property type="match status" value="1"/>
</dbReference>
<dbReference type="SUPFAM" id="SSF55383">
    <property type="entry name" value="Copper amine oxidase, domain N"/>
    <property type="match status" value="1"/>
</dbReference>
<dbReference type="InterPro" id="IPR036582">
    <property type="entry name" value="Mao_N_sf"/>
</dbReference>
<dbReference type="Proteomes" id="UP001164803">
    <property type="component" value="Chromosome"/>
</dbReference>
<feature type="compositionally biased region" description="Low complexity" evidence="1">
    <location>
        <begin position="45"/>
        <end position="70"/>
    </location>
</feature>
<feature type="domain" description="SGNH hydrolase-type esterase" evidence="3">
    <location>
        <begin position="90"/>
        <end position="290"/>
    </location>
</feature>
<dbReference type="InterPro" id="IPR013830">
    <property type="entry name" value="SGNH_hydro"/>
</dbReference>
<protein>
    <submittedName>
        <fullName evidence="4">GDSL-type esterase/lipase family protein</fullName>
    </submittedName>
</protein>
<dbReference type="InterPro" id="IPR036514">
    <property type="entry name" value="SGNH_hydro_sf"/>
</dbReference>
<dbReference type="Pfam" id="PF13472">
    <property type="entry name" value="Lipase_GDSL_2"/>
    <property type="match status" value="1"/>
</dbReference>
<feature type="region of interest" description="Disordered" evidence="1">
    <location>
        <begin position="35"/>
        <end position="82"/>
    </location>
</feature>
<evidence type="ECO:0000256" key="1">
    <source>
        <dbReference type="SAM" id="MobiDB-lite"/>
    </source>
</evidence>
<sequence length="514" mass="55458">MKRGKWRMILFGSAALLLCASAAGLATLSRQRVGMHQPSSPTVHESPSVTVGGSSGSNRSSESKANSTSKVRGQPHGSLTPKLHGTIVSLGDSITYGFNLPGAHGEVPSPDAYPFLLGSMLHKHVMDLGVPHWTTSALIQALDTPPFQSALRQASVVTVDIGSNDILHAFNGVLADYLQGIEPSSMQPTIDALNENIQSLQGEYATVIEKIRAQTSAPIVLTTLYDPAPDSTPMHDFADPYIVRANNVIMGAAATYHTLLYDAYGTVNHNQWSLIRLEDIDIHPTIPGQKALAAGFYEVWQNKSLNEPTRYAVTEHVADIYAKRDVHSDVIGRIKGVNGYPVLSQTSSWDEIRVQETNGFVRRRDVTEIVRREPDARFGLTTVEATPVQCRVDGTEDSLQGLLVNGRLYAPAAALGHLAGRDVRWNNSTRTVEIAAGDPAQIDTTHQPNVAPPPTTSTPELVTVEYMGAAVTIGGEMVDMPVEPFSYQGDIYAPVAPVWTQLGGQMGALDGQFH</sequence>
<dbReference type="PANTHER" id="PTHR30383">
    <property type="entry name" value="THIOESTERASE 1/PROTEASE 1/LYSOPHOSPHOLIPASE L1"/>
    <property type="match status" value="1"/>
</dbReference>
<evidence type="ECO:0000259" key="3">
    <source>
        <dbReference type="Pfam" id="PF13472"/>
    </source>
</evidence>
<feature type="signal peptide" evidence="2">
    <location>
        <begin position="1"/>
        <end position="22"/>
    </location>
</feature>
<accession>A0ABY6Z1V9</accession>
<organism evidence="4 5">
    <name type="scientific">Alicyclobacillus dauci</name>
    <dbReference type="NCBI Taxonomy" id="1475485"/>
    <lineage>
        <taxon>Bacteria</taxon>
        <taxon>Bacillati</taxon>
        <taxon>Bacillota</taxon>
        <taxon>Bacilli</taxon>
        <taxon>Bacillales</taxon>
        <taxon>Alicyclobacillaceae</taxon>
        <taxon>Alicyclobacillus</taxon>
    </lineage>
</organism>
<evidence type="ECO:0000313" key="4">
    <source>
        <dbReference type="EMBL" id="WAH36874.1"/>
    </source>
</evidence>
<dbReference type="RefSeq" id="WP_268044272.1">
    <property type="nucleotide sequence ID" value="NZ_CP104064.1"/>
</dbReference>
<reference evidence="4" key="1">
    <citation type="submission" date="2022-08" db="EMBL/GenBank/DDBJ databases">
        <title>Alicyclobacillus dauci DSM2870, complete genome.</title>
        <authorList>
            <person name="Wang Q."/>
            <person name="Cai R."/>
            <person name="Wang Z."/>
        </authorList>
    </citation>
    <scope>NUCLEOTIDE SEQUENCE</scope>
    <source>
        <strain evidence="4">DSM 28700</strain>
    </source>
</reference>
<gene>
    <name evidence="4" type="ORF">NZD86_22360</name>
</gene>
<dbReference type="InterPro" id="IPR051532">
    <property type="entry name" value="Ester_Hydrolysis_Enzymes"/>
</dbReference>
<keyword evidence="5" id="KW-1185">Reference proteome</keyword>
<feature type="chain" id="PRO_5045071894" evidence="2">
    <location>
        <begin position="23"/>
        <end position="514"/>
    </location>
</feature>
<evidence type="ECO:0000313" key="5">
    <source>
        <dbReference type="Proteomes" id="UP001164803"/>
    </source>
</evidence>
<dbReference type="EMBL" id="CP104064">
    <property type="protein sequence ID" value="WAH36874.1"/>
    <property type="molecule type" value="Genomic_DNA"/>
</dbReference>